<proteinExistence type="predicted"/>
<sequence length="185" mass="18809">MKFSLRLVPVVLVALASAVLGAAPSSAAPQAPQAPQAAVSANSDLCAPFGCYVSNKKFVGFYTVPGASPLCSASAVGAGTITCGYNRTYTVTAGVNASVNVTLIKDSLQTTFGVDASLSKSIAITNGCTATVGARGGRVWGVPEYSKYEYLVRNRAIGGGGANDVVVGNGWIGVPTGMKCYFVQN</sequence>
<evidence type="ECO:0000313" key="2">
    <source>
        <dbReference type="EMBL" id="SES37018.1"/>
    </source>
</evidence>
<evidence type="ECO:0000256" key="1">
    <source>
        <dbReference type="SAM" id="SignalP"/>
    </source>
</evidence>
<feature type="signal peptide" evidence="1">
    <location>
        <begin position="1"/>
        <end position="22"/>
    </location>
</feature>
<evidence type="ECO:0008006" key="4">
    <source>
        <dbReference type="Google" id="ProtNLM"/>
    </source>
</evidence>
<dbReference type="AlphaFoldDB" id="A0A1H9WSV9"/>
<protein>
    <recommendedName>
        <fullName evidence="4">Peptidase inhibitor family I36</fullName>
    </recommendedName>
</protein>
<dbReference type="EMBL" id="FOFV01000024">
    <property type="protein sequence ID" value="SES37018.1"/>
    <property type="molecule type" value="Genomic_DNA"/>
</dbReference>
<keyword evidence="1" id="KW-0732">Signal</keyword>
<dbReference type="RefSeq" id="WP_143091893.1">
    <property type="nucleotide sequence ID" value="NZ_FOFV01000024.1"/>
</dbReference>
<organism evidence="2 3">
    <name type="scientific">Lentzea albida</name>
    <dbReference type="NCBI Taxonomy" id="65499"/>
    <lineage>
        <taxon>Bacteria</taxon>
        <taxon>Bacillati</taxon>
        <taxon>Actinomycetota</taxon>
        <taxon>Actinomycetes</taxon>
        <taxon>Pseudonocardiales</taxon>
        <taxon>Pseudonocardiaceae</taxon>
        <taxon>Lentzea</taxon>
    </lineage>
</organism>
<keyword evidence="3" id="KW-1185">Reference proteome</keyword>
<dbReference type="Proteomes" id="UP000199503">
    <property type="component" value="Unassembled WGS sequence"/>
</dbReference>
<reference evidence="3" key="1">
    <citation type="submission" date="2016-10" db="EMBL/GenBank/DDBJ databases">
        <authorList>
            <person name="Varghese N."/>
            <person name="Submissions S."/>
        </authorList>
    </citation>
    <scope>NUCLEOTIDE SEQUENCE [LARGE SCALE GENOMIC DNA]</scope>
    <source>
        <strain evidence="3">DSM 44437</strain>
    </source>
</reference>
<evidence type="ECO:0000313" key="3">
    <source>
        <dbReference type="Proteomes" id="UP000199503"/>
    </source>
</evidence>
<accession>A0A1H9WSV9</accession>
<gene>
    <name evidence="2" type="ORF">SAMN04488000_12486</name>
</gene>
<feature type="chain" id="PRO_5038596027" description="Peptidase inhibitor family I36" evidence="1">
    <location>
        <begin position="23"/>
        <end position="185"/>
    </location>
</feature>
<name>A0A1H9WSV9_9PSEU</name>